<dbReference type="SUPFAM" id="SSF75005">
    <property type="entry name" value="Arabinanase/levansucrase/invertase"/>
    <property type="match status" value="1"/>
</dbReference>
<comment type="similarity">
    <text evidence="2 5">Belongs to the glycosyl hydrolase 43 family.</text>
</comment>
<evidence type="ECO:0000256" key="5">
    <source>
        <dbReference type="RuleBase" id="RU361187"/>
    </source>
</evidence>
<feature type="signal peptide" evidence="6">
    <location>
        <begin position="1"/>
        <end position="25"/>
    </location>
</feature>
<dbReference type="AlphaFoldDB" id="K9E1Q5"/>
<evidence type="ECO:0000313" key="8">
    <source>
        <dbReference type="EMBL" id="EKU89616.1"/>
    </source>
</evidence>
<comment type="pathway">
    <text evidence="1">Glycan metabolism; L-arabinan degradation.</text>
</comment>
<dbReference type="HOGENOM" id="CLU_562200_0_0_10"/>
<evidence type="ECO:0000256" key="1">
    <source>
        <dbReference type="ARBA" id="ARBA00004834"/>
    </source>
</evidence>
<name>K9E1Q5_9BACE</name>
<evidence type="ECO:0000256" key="4">
    <source>
        <dbReference type="ARBA" id="ARBA00023295"/>
    </source>
</evidence>
<evidence type="ECO:0000259" key="7">
    <source>
        <dbReference type="Pfam" id="PF20578"/>
    </source>
</evidence>
<dbReference type="Pfam" id="PF20578">
    <property type="entry name" value="aBig_2"/>
    <property type="match status" value="1"/>
</dbReference>
<dbReference type="InterPro" id="IPR050727">
    <property type="entry name" value="GH43_arabinanases"/>
</dbReference>
<dbReference type="RefSeq" id="WP_009130592.1">
    <property type="nucleotide sequence ID" value="NZ_JH992942.1"/>
</dbReference>
<sequence>MANIKLLLFSSVLYLCSIMTQSIYASQDSLFYFYTPKDGILDIKQAIFSFVKGVSFIHVTREEYEEIEESWDFTDGQDMSDEQKVKLDADELVIGDAFVQNLRWDLLLDTIGKFGSSISWTSDNPTFISDKGKLLKYSSRMDGKEKVKLTATISAGSYTKTKSFLVSVAYEEPEYAGYLFAYFEGSGDELKQEHLRFGISTDAMNWHALNNNEPVILSDTISQTGGIRDPHILRGEDEKSFYLVATDMSAAKNGWHSSNPGIILMKSNNLTDWSHTAIDLVKTYPQKFGKAKWVWAPQTIFDPVANKYMVYFTVIFHDDQHLDFYCAYANSEFTGFETIPMLMFRPQYGGIDGDIIYKDGVFYFFYKGNIKDKNGVEIKSGILQAIGKRLQGPWKEDLNFLDAYADTQIPIEGSGVFKLNNSDSYILMYDLFRNQRYEFQRSTDLVNFTPNTESFVKNFTPRHGTVMSITKKEIECLKNKWGITL</sequence>
<evidence type="ECO:0000256" key="3">
    <source>
        <dbReference type="ARBA" id="ARBA00022801"/>
    </source>
</evidence>
<organism evidence="8 9">
    <name type="scientific">Bacteroides oleiciplenus YIT 12058</name>
    <dbReference type="NCBI Taxonomy" id="742727"/>
    <lineage>
        <taxon>Bacteria</taxon>
        <taxon>Pseudomonadati</taxon>
        <taxon>Bacteroidota</taxon>
        <taxon>Bacteroidia</taxon>
        <taxon>Bacteroidales</taxon>
        <taxon>Bacteroidaceae</taxon>
        <taxon>Bacteroides</taxon>
    </lineage>
</organism>
<dbReference type="InterPro" id="IPR046780">
    <property type="entry name" value="aBig_2"/>
</dbReference>
<proteinExistence type="inferred from homology"/>
<comment type="caution">
    <text evidence="8">The sequence shown here is derived from an EMBL/GenBank/DDBJ whole genome shotgun (WGS) entry which is preliminary data.</text>
</comment>
<evidence type="ECO:0000256" key="6">
    <source>
        <dbReference type="SAM" id="SignalP"/>
    </source>
</evidence>
<dbReference type="InterPro" id="IPR006710">
    <property type="entry name" value="Glyco_hydro_43"/>
</dbReference>
<feature type="chain" id="PRO_5003926405" description="Atrophied bacterial Ig domain-containing protein" evidence="6">
    <location>
        <begin position="26"/>
        <end position="485"/>
    </location>
</feature>
<keyword evidence="3 5" id="KW-0378">Hydrolase</keyword>
<accession>K9E1Q5</accession>
<gene>
    <name evidence="8" type="ORF">HMPREF9447_03054</name>
</gene>
<dbReference type="eggNOG" id="COG3507">
    <property type="taxonomic scope" value="Bacteria"/>
</dbReference>
<feature type="domain" description="Atrophied bacterial Ig" evidence="7">
    <location>
        <begin position="89"/>
        <end position="169"/>
    </location>
</feature>
<reference evidence="8 9" key="1">
    <citation type="submission" date="2012-09" db="EMBL/GenBank/DDBJ databases">
        <title>The Genome Sequence of Bacteroides oleiciplenus YIT 12058.</title>
        <authorList>
            <consortium name="The Broad Institute Genome Sequencing Platform"/>
            <person name="Earl A."/>
            <person name="Ward D."/>
            <person name="Feldgarden M."/>
            <person name="Gevers D."/>
            <person name="Morotomi M."/>
            <person name="Walker B."/>
            <person name="Young S.K."/>
            <person name="Zeng Q."/>
            <person name="Gargeya S."/>
            <person name="Fitzgerald M."/>
            <person name="Haas B."/>
            <person name="Abouelleil A."/>
            <person name="Alvarado L."/>
            <person name="Arachchi H.M."/>
            <person name="Berlin A.M."/>
            <person name="Chapman S.B."/>
            <person name="Goldberg J."/>
            <person name="Griggs A."/>
            <person name="Gujja S."/>
            <person name="Hansen M."/>
            <person name="Howarth C."/>
            <person name="Imamovic A."/>
            <person name="Larimer J."/>
            <person name="McCowen C."/>
            <person name="Montmayeur A."/>
            <person name="Murphy C."/>
            <person name="Neiman D."/>
            <person name="Pearson M."/>
            <person name="Priest M."/>
            <person name="Roberts A."/>
            <person name="Saif S."/>
            <person name="Shea T."/>
            <person name="Sisk P."/>
            <person name="Sykes S."/>
            <person name="Wortman J."/>
            <person name="Nusbaum C."/>
            <person name="Birren B."/>
        </authorList>
    </citation>
    <scope>NUCLEOTIDE SEQUENCE [LARGE SCALE GENOMIC DNA]</scope>
    <source>
        <strain evidence="8 9">YIT 12058</strain>
    </source>
</reference>
<dbReference type="CDD" id="cd08983">
    <property type="entry name" value="GH43_Bt3655-like"/>
    <property type="match status" value="1"/>
</dbReference>
<evidence type="ECO:0000256" key="2">
    <source>
        <dbReference type="ARBA" id="ARBA00009865"/>
    </source>
</evidence>
<dbReference type="EMBL" id="ADLF01000013">
    <property type="protein sequence ID" value="EKU89616.1"/>
    <property type="molecule type" value="Genomic_DNA"/>
</dbReference>
<dbReference type="GO" id="GO:0004553">
    <property type="term" value="F:hydrolase activity, hydrolyzing O-glycosyl compounds"/>
    <property type="evidence" value="ECO:0007669"/>
    <property type="project" value="InterPro"/>
</dbReference>
<dbReference type="Gene3D" id="2.115.10.20">
    <property type="entry name" value="Glycosyl hydrolase domain, family 43"/>
    <property type="match status" value="1"/>
</dbReference>
<protein>
    <recommendedName>
        <fullName evidence="7">Atrophied bacterial Ig domain-containing protein</fullName>
    </recommendedName>
</protein>
<dbReference type="GO" id="GO:0005975">
    <property type="term" value="P:carbohydrate metabolic process"/>
    <property type="evidence" value="ECO:0007669"/>
    <property type="project" value="InterPro"/>
</dbReference>
<dbReference type="Pfam" id="PF04616">
    <property type="entry name" value="Glyco_hydro_43"/>
    <property type="match status" value="1"/>
</dbReference>
<dbReference type="Proteomes" id="UP000009872">
    <property type="component" value="Unassembled WGS sequence"/>
</dbReference>
<dbReference type="STRING" id="742727.HMPREF9447_03054"/>
<dbReference type="PATRIC" id="fig|742727.4.peg.3119"/>
<keyword evidence="4 5" id="KW-0326">Glycosidase</keyword>
<keyword evidence="6" id="KW-0732">Signal</keyword>
<dbReference type="InterPro" id="IPR023296">
    <property type="entry name" value="Glyco_hydro_beta-prop_sf"/>
</dbReference>
<keyword evidence="9" id="KW-1185">Reference proteome</keyword>
<dbReference type="PANTHER" id="PTHR43301:SF3">
    <property type="entry name" value="ARABINAN ENDO-1,5-ALPHA-L-ARABINOSIDASE A-RELATED"/>
    <property type="match status" value="1"/>
</dbReference>
<dbReference type="PANTHER" id="PTHR43301">
    <property type="entry name" value="ARABINAN ENDO-1,5-ALPHA-L-ARABINOSIDASE"/>
    <property type="match status" value="1"/>
</dbReference>
<evidence type="ECO:0000313" key="9">
    <source>
        <dbReference type="Proteomes" id="UP000009872"/>
    </source>
</evidence>